<feature type="coiled-coil region" evidence="3">
    <location>
        <begin position="62"/>
        <end position="97"/>
    </location>
</feature>
<accession>A0AAI9UU73</accession>
<comment type="caution">
    <text evidence="5">The sequence shown here is derived from an EMBL/GenBank/DDBJ whole genome shotgun (WGS) entry which is preliminary data.</text>
</comment>
<keyword evidence="2" id="KW-0479">Metal-binding</keyword>
<dbReference type="Gene3D" id="3.40.50.300">
    <property type="entry name" value="P-loop containing nucleotide triphosphate hydrolases"/>
    <property type="match status" value="1"/>
</dbReference>
<dbReference type="PROSITE" id="PS50157">
    <property type="entry name" value="ZINC_FINGER_C2H2_2"/>
    <property type="match status" value="1"/>
</dbReference>
<dbReference type="Proteomes" id="UP001239213">
    <property type="component" value="Unassembled WGS sequence"/>
</dbReference>
<dbReference type="PANTHER" id="PTHR10039:SF14">
    <property type="entry name" value="NACHT DOMAIN-CONTAINING PROTEIN"/>
    <property type="match status" value="1"/>
</dbReference>
<sequence length="855" mass="98151">MQNKIFDKSKAYESLIDVYAQVARNLPRFERLSKAFRNQPEFQSVLKAILSHLATNRDLVDREAASFEIVEAMDERKRLMREAAKRENERLDEYARQVFEWLQLGVCDREQEDLLNDFQEARVPETCEWLMRHPEVMTWLDEEDKRQVLWLKGKPGSGKSTLVSYLVQMAPTSSRSLLMCCMSSELLRKGEQNPACTILKVFCAQMLRLNRRLLPYIYEEHVRFNSTLPLTKVRQITKLLVDSLGHVFLVVNGIDEYLDRDQVRIFEELSRLLKPPSDTADGIGASDSADGTRMSSVKLFISSRESQPILREIKKRWKQPAVINLTKDKEHALVSEDISRFAKVKLRALHDEFDEDVLQSILESLMSKADDYESDLNKTICERILGLLTLSLRPMKGFEVCDAIVFHKDHGKLDSTTKLNQKILNLCKPLIEEKPSGQVSLVHFTARTYLLSKHSGPFVSPAKAQTEIALSCLRYLSTSMSFVSLACPLPVTEVIKGYHDLFPYAHEFWFDHLSSSVHIASERDLQRLRDKTMTVWESFKKVKSSNEVVETETLNFDEDADAHLAPLFNFLGPARKYHIFKNRKSESSRTQLVPLNAEQDPTRLSEAYLKYGSILESLLNNDQSLEAYKSLVSANDWKEFGKRHAYGAYRCRWAGCTQGWSGFQSERERDNHEKSHKPQYGCSDLDCLMAFDSKGALRNHRRQYHVQENDWTLQAGAKSENGAIPEQLMTDAYNACELADKTQKRELVGILERMPGSMKEDLRREKTEPLEYHFRKKAIGDFRQLQDEEMAKRKTASESTGARPAKVRKMMKNTARVELAEKKIDSSLSEVLENVKARAEVNPEAGGDWTDGCKV</sequence>
<keyword evidence="3" id="KW-0175">Coiled coil</keyword>
<keyword evidence="2" id="KW-0863">Zinc-finger</keyword>
<keyword evidence="6" id="KW-1185">Reference proteome</keyword>
<evidence type="ECO:0000313" key="5">
    <source>
        <dbReference type="EMBL" id="KAK1463675.1"/>
    </source>
</evidence>
<dbReference type="InterPro" id="IPR054471">
    <property type="entry name" value="GPIID_WHD"/>
</dbReference>
<dbReference type="InterPro" id="IPR013087">
    <property type="entry name" value="Znf_C2H2_type"/>
</dbReference>
<dbReference type="EMBL" id="MPDP01000267">
    <property type="protein sequence ID" value="KAK1463675.1"/>
    <property type="molecule type" value="Genomic_DNA"/>
</dbReference>
<dbReference type="SMART" id="SM00355">
    <property type="entry name" value="ZnF_C2H2"/>
    <property type="match status" value="2"/>
</dbReference>
<feature type="domain" description="C2H2-type" evidence="4">
    <location>
        <begin position="680"/>
        <end position="710"/>
    </location>
</feature>
<organism evidence="5 6">
    <name type="scientific">Colletotrichum cuscutae</name>
    <dbReference type="NCBI Taxonomy" id="1209917"/>
    <lineage>
        <taxon>Eukaryota</taxon>
        <taxon>Fungi</taxon>
        <taxon>Dikarya</taxon>
        <taxon>Ascomycota</taxon>
        <taxon>Pezizomycotina</taxon>
        <taxon>Sordariomycetes</taxon>
        <taxon>Hypocreomycetidae</taxon>
        <taxon>Glomerellales</taxon>
        <taxon>Glomerellaceae</taxon>
        <taxon>Colletotrichum</taxon>
        <taxon>Colletotrichum acutatum species complex</taxon>
    </lineage>
</organism>
<dbReference type="AlphaFoldDB" id="A0AAI9UU73"/>
<name>A0AAI9UU73_9PEZI</name>
<evidence type="ECO:0000256" key="2">
    <source>
        <dbReference type="PROSITE-ProRule" id="PRU00042"/>
    </source>
</evidence>
<evidence type="ECO:0000256" key="1">
    <source>
        <dbReference type="ARBA" id="ARBA00022737"/>
    </source>
</evidence>
<evidence type="ECO:0000313" key="6">
    <source>
        <dbReference type="Proteomes" id="UP001239213"/>
    </source>
</evidence>
<proteinExistence type="predicted"/>
<dbReference type="InterPro" id="IPR056884">
    <property type="entry name" value="NPHP3-like_N"/>
</dbReference>
<dbReference type="GO" id="GO:0008270">
    <property type="term" value="F:zinc ion binding"/>
    <property type="evidence" value="ECO:0007669"/>
    <property type="project" value="UniProtKB-KW"/>
</dbReference>
<evidence type="ECO:0000256" key="3">
    <source>
        <dbReference type="SAM" id="Coils"/>
    </source>
</evidence>
<keyword evidence="1" id="KW-0677">Repeat</keyword>
<dbReference type="PROSITE" id="PS00028">
    <property type="entry name" value="ZINC_FINGER_C2H2_1"/>
    <property type="match status" value="1"/>
</dbReference>
<dbReference type="SUPFAM" id="SSF52540">
    <property type="entry name" value="P-loop containing nucleoside triphosphate hydrolases"/>
    <property type="match status" value="1"/>
</dbReference>
<dbReference type="PANTHER" id="PTHR10039">
    <property type="entry name" value="AMELOGENIN"/>
    <property type="match status" value="1"/>
</dbReference>
<dbReference type="Pfam" id="PF22939">
    <property type="entry name" value="WHD_GPIID"/>
    <property type="match status" value="1"/>
</dbReference>
<gene>
    <name evidence="5" type="ORF">CCUS01_08363</name>
</gene>
<evidence type="ECO:0000259" key="4">
    <source>
        <dbReference type="PROSITE" id="PS50157"/>
    </source>
</evidence>
<protein>
    <submittedName>
        <fullName evidence="5">NACHT domain-containing protein</fullName>
    </submittedName>
</protein>
<reference evidence="5" key="1">
    <citation type="submission" date="2016-11" db="EMBL/GenBank/DDBJ databases">
        <title>The genome sequence of Colletotrichum cuscutae.</title>
        <authorList>
            <person name="Baroncelli R."/>
        </authorList>
    </citation>
    <scope>NUCLEOTIDE SEQUENCE</scope>
    <source>
        <strain evidence="5">IMI 304802</strain>
    </source>
</reference>
<dbReference type="Pfam" id="PF24883">
    <property type="entry name" value="NPHP3_N"/>
    <property type="match status" value="1"/>
</dbReference>
<keyword evidence="2" id="KW-0862">Zinc</keyword>
<dbReference type="InterPro" id="IPR027417">
    <property type="entry name" value="P-loop_NTPase"/>
</dbReference>